<name>A0A9C7F778_9VIRU</name>
<keyword evidence="2" id="KW-0472">Membrane</keyword>
<protein>
    <submittedName>
        <fullName evidence="3">Wsv446-like protein</fullName>
    </submittedName>
</protein>
<keyword evidence="2" id="KW-0812">Transmembrane</keyword>
<accession>A0A9C7F778</accession>
<evidence type="ECO:0000256" key="1">
    <source>
        <dbReference type="SAM" id="MobiDB-lite"/>
    </source>
</evidence>
<feature type="region of interest" description="Disordered" evidence="1">
    <location>
        <begin position="313"/>
        <end position="368"/>
    </location>
</feature>
<feature type="compositionally biased region" description="Basic and acidic residues" evidence="1">
    <location>
        <begin position="323"/>
        <end position="332"/>
    </location>
</feature>
<sequence length="524" mass="58515">MLLAMGSPMALSILFAALIVVDSTKEVSMKVFPSTLWTSDLENPQNTAGGLLTVSKVTPAIYDNLPETSVLEIAPNEKIRVSDRKQSAAAIEWPELTPFGINLVFCSCRSYHHVLREEAARSVKSKSTYKKYTEPNNLLWRGSTGAVTLKLPGEGWWHSIEWIPIWRSEKKSCGCGAALVTSYVGTSGHWYDASVNAIFKDRNAVNQTLEEFPTVLNSSMEYRRGHSSIFVSPMRVNGSESRLKEVPIPMSSPLPPPLDTHFILIDHSPVAGSSPSCLKLSEDQSMRTEEWVTVWGAVRSLIDLPVAIHRQGNSSDSTVKIRGNSDMREAGRPIKKRKIGPNGSHPDIDQQPGATDSNTEEFSRESVGSTEEPIFIRFYDASGWTLEPISRSSSSVNFSISRRNVLFCLMVWVGRATSNALPPRTNAPSIRIKLVAWQDWKATVSAPIFVNPSRYITQRQWSKNIRRVILRDAYYLETRNEEIEKILRLQKAESLSLVKVAGSLLLLMVLVVAAILTLRRYKKL</sequence>
<evidence type="ECO:0000313" key="3">
    <source>
        <dbReference type="EMBL" id="BDT63023.1"/>
    </source>
</evidence>
<feature type="transmembrane region" description="Helical" evidence="2">
    <location>
        <begin position="497"/>
        <end position="518"/>
    </location>
</feature>
<organism evidence="3">
    <name type="scientific">Trachysalambria curvirostris nimavirus</name>
    <dbReference type="NCBI Taxonomy" id="2984282"/>
    <lineage>
        <taxon>Viruses</taxon>
        <taxon>Viruses incertae sedis</taxon>
        <taxon>Naldaviricetes</taxon>
        <taxon>Nimaviridae</taxon>
    </lineage>
</organism>
<proteinExistence type="predicted"/>
<keyword evidence="2" id="KW-1133">Transmembrane helix</keyword>
<dbReference type="EMBL" id="LC738880">
    <property type="protein sequence ID" value="BDT63023.1"/>
    <property type="molecule type" value="Genomic_DNA"/>
</dbReference>
<evidence type="ECO:0000256" key="2">
    <source>
        <dbReference type="SAM" id="Phobius"/>
    </source>
</evidence>
<reference evidence="3" key="1">
    <citation type="submission" date="2022-10" db="EMBL/GenBank/DDBJ databases">
        <title>Genome sequences of endogenous nimaviruses in decapod crustaceans.</title>
        <authorList>
            <person name="Kawato S."/>
            <person name="Nozaki R."/>
            <person name="Kondo H."/>
            <person name="Hirono I."/>
        </authorList>
    </citation>
    <scope>NUCLEOTIDE SEQUENCE</scope>
    <source>
        <strain evidence="3">Ube2021</strain>
    </source>
</reference>